<dbReference type="InterPro" id="IPR009003">
    <property type="entry name" value="Peptidase_S1_PA"/>
</dbReference>
<evidence type="ECO:0000256" key="4">
    <source>
        <dbReference type="ARBA" id="ARBA00022729"/>
    </source>
</evidence>
<dbReference type="PANTHER" id="PTHR24260:SF143">
    <property type="entry name" value="SERINE PROTEASE GD-LIKE PROTEIN"/>
    <property type="match status" value="1"/>
</dbReference>
<sequence>MLPCLLLSIFLLPHFCLAQSPVASPCEQHFTYLHEGNDYFGQIKLERLERGRTEIKVTFSQRDSLTSNYYGTITPYPDGQLQVNRMPVLFRVHFPNPSRPPKLTKLSINSNVLCTGPAYSAPSSWFELTYTVNAHSAGGRPQAPASAPATAPTAPTTQEHTHTTRYTTRPTKASTYFTSAPAVGLPTETAAIPPPQKFSNIFLTQRFQQNTTITCGTEGSVLRPFLHGGKELIRGQFPWMAAVYRKETVHSLSYICGGTLLSAKSVVSAAHCFNNLPAMKVALFLGRTNLESFSEDGFITRDVERLVIHPDYNNLPDADIAVLHMAAIGSFTDYIRPICLWTESTHISRIVGLKGSVAGWGSNENGQLVSPIAKRADVEIVSEVDCIRSSAVFSKLVTSRAFCAGNRDGVGPCMGDSGSGLVLQRNNRWMLRGIVSFGQTNRGQCNLHEYVVYVDVAQHLNWLEDNM</sequence>
<dbReference type="InterPro" id="IPR043504">
    <property type="entry name" value="Peptidase_S1_PA_chymotrypsin"/>
</dbReference>
<keyword evidence="4 10" id="KW-0732">Signal</keyword>
<evidence type="ECO:0000256" key="10">
    <source>
        <dbReference type="SAM" id="SignalP"/>
    </source>
</evidence>
<dbReference type="AlphaFoldDB" id="W8BQK3"/>
<name>W8BQK3_CERCA</name>
<dbReference type="InterPro" id="IPR051333">
    <property type="entry name" value="CLIP_Serine_Protease"/>
</dbReference>
<evidence type="ECO:0000313" key="12">
    <source>
        <dbReference type="EMBL" id="CAD6993187.1"/>
    </source>
</evidence>
<evidence type="ECO:0000313" key="14">
    <source>
        <dbReference type="Proteomes" id="UP000606786"/>
    </source>
</evidence>
<evidence type="ECO:0000256" key="3">
    <source>
        <dbReference type="ARBA" id="ARBA00022670"/>
    </source>
</evidence>
<evidence type="ECO:0000256" key="7">
    <source>
        <dbReference type="ARBA" id="ARBA00023145"/>
    </source>
</evidence>
<dbReference type="GO" id="GO:0005576">
    <property type="term" value="C:extracellular region"/>
    <property type="evidence" value="ECO:0007669"/>
    <property type="project" value="UniProtKB-SubCell"/>
</dbReference>
<feature type="domain" description="Peptidase S1" evidence="11">
    <location>
        <begin position="226"/>
        <end position="467"/>
    </location>
</feature>
<keyword evidence="14" id="KW-1185">Reference proteome</keyword>
<evidence type="ECO:0000256" key="2">
    <source>
        <dbReference type="ARBA" id="ARBA00022525"/>
    </source>
</evidence>
<keyword evidence="6" id="KW-0720">Serine protease</keyword>
<dbReference type="InterPro" id="IPR031986">
    <property type="entry name" value="GD_N"/>
</dbReference>
<reference evidence="13" key="2">
    <citation type="journal article" date="2014" name="BMC Genomics">
        <title>A genomic perspective to assessing quality of mass-reared SIT flies used in Mediterranean fruit fly (Ceratitis capitata) eradication in California.</title>
        <authorList>
            <person name="Calla B."/>
            <person name="Hall B."/>
            <person name="Hou S."/>
            <person name="Geib S.M."/>
        </authorList>
    </citation>
    <scope>NUCLEOTIDE SEQUENCE</scope>
</reference>
<dbReference type="GeneID" id="101449837"/>
<dbReference type="EMBL" id="GAMC01007467">
    <property type="protein sequence ID" value="JAB99088.1"/>
    <property type="molecule type" value="mRNA"/>
</dbReference>
<feature type="chain" id="PRO_5033978997" evidence="10">
    <location>
        <begin position="19"/>
        <end position="467"/>
    </location>
</feature>
<keyword evidence="3 13" id="KW-0645">Protease</keyword>
<evidence type="ECO:0000256" key="5">
    <source>
        <dbReference type="ARBA" id="ARBA00022801"/>
    </source>
</evidence>
<reference evidence="13" key="1">
    <citation type="submission" date="2013-07" db="EMBL/GenBank/DDBJ databases">
        <authorList>
            <person name="Geib S."/>
        </authorList>
    </citation>
    <scope>NUCLEOTIDE SEQUENCE</scope>
</reference>
<dbReference type="GO" id="GO:0006508">
    <property type="term" value="P:proteolysis"/>
    <property type="evidence" value="ECO:0007669"/>
    <property type="project" value="UniProtKB-KW"/>
</dbReference>
<evidence type="ECO:0000256" key="1">
    <source>
        <dbReference type="ARBA" id="ARBA00004613"/>
    </source>
</evidence>
<dbReference type="CDD" id="cd00190">
    <property type="entry name" value="Tryp_SPc"/>
    <property type="match status" value="1"/>
</dbReference>
<dbReference type="Pfam" id="PF16030">
    <property type="entry name" value="GD_N"/>
    <property type="match status" value="1"/>
</dbReference>
<dbReference type="PROSITE" id="PS50240">
    <property type="entry name" value="TRYPSIN_DOM"/>
    <property type="match status" value="1"/>
</dbReference>
<dbReference type="FunFam" id="2.40.10.10:FF:000146">
    <property type="entry name" value="Serine protease 53"/>
    <property type="match status" value="1"/>
</dbReference>
<dbReference type="InterPro" id="IPR001254">
    <property type="entry name" value="Trypsin_dom"/>
</dbReference>
<dbReference type="GO" id="GO:0004252">
    <property type="term" value="F:serine-type endopeptidase activity"/>
    <property type="evidence" value="ECO:0007669"/>
    <property type="project" value="InterPro"/>
</dbReference>
<comment type="subcellular location">
    <subcellularLocation>
        <location evidence="1">Secreted</location>
    </subcellularLocation>
</comment>
<evidence type="ECO:0000256" key="9">
    <source>
        <dbReference type="SAM" id="MobiDB-lite"/>
    </source>
</evidence>
<organism evidence="13">
    <name type="scientific">Ceratitis capitata</name>
    <name type="common">Mediterranean fruit fly</name>
    <name type="synonym">Tephritis capitata</name>
    <dbReference type="NCBI Taxonomy" id="7213"/>
    <lineage>
        <taxon>Eukaryota</taxon>
        <taxon>Metazoa</taxon>
        <taxon>Ecdysozoa</taxon>
        <taxon>Arthropoda</taxon>
        <taxon>Hexapoda</taxon>
        <taxon>Insecta</taxon>
        <taxon>Pterygota</taxon>
        <taxon>Neoptera</taxon>
        <taxon>Endopterygota</taxon>
        <taxon>Diptera</taxon>
        <taxon>Brachycera</taxon>
        <taxon>Muscomorpha</taxon>
        <taxon>Tephritoidea</taxon>
        <taxon>Tephritidae</taxon>
        <taxon>Ceratitis</taxon>
        <taxon>Ceratitis</taxon>
    </lineage>
</organism>
<dbReference type="MEROPS" id="S01.A44"/>
<dbReference type="Pfam" id="PF00089">
    <property type="entry name" value="Trypsin"/>
    <property type="match status" value="1"/>
</dbReference>
<dbReference type="InterPro" id="IPR018114">
    <property type="entry name" value="TRYPSIN_HIS"/>
</dbReference>
<reference evidence="12" key="3">
    <citation type="submission" date="2020-11" db="EMBL/GenBank/DDBJ databases">
        <authorList>
            <person name="Whitehead M."/>
        </authorList>
    </citation>
    <scope>NUCLEOTIDE SEQUENCE</scope>
    <source>
        <strain evidence="12">EGII</strain>
    </source>
</reference>
<evidence type="ECO:0000313" key="13">
    <source>
        <dbReference type="EMBL" id="JAB99088.1"/>
    </source>
</evidence>
<dbReference type="PANTHER" id="PTHR24260">
    <property type="match status" value="1"/>
</dbReference>
<dbReference type="SUPFAM" id="SSF50494">
    <property type="entry name" value="Trypsin-like serine proteases"/>
    <property type="match status" value="1"/>
</dbReference>
<keyword evidence="8" id="KW-1015">Disulfide bond</keyword>
<keyword evidence="2" id="KW-0964">Secreted</keyword>
<keyword evidence="5" id="KW-0378">Hydrolase</keyword>
<dbReference type="SMART" id="SM00020">
    <property type="entry name" value="Tryp_SPc"/>
    <property type="match status" value="1"/>
</dbReference>
<dbReference type="PROSITE" id="PS00134">
    <property type="entry name" value="TRYPSIN_HIS"/>
    <property type="match status" value="1"/>
</dbReference>
<protein>
    <submittedName>
        <fullName evidence="12">(Mediterranean fruit fly) hypothetical protein</fullName>
    </submittedName>
    <submittedName>
        <fullName evidence="13">Serine protease gd</fullName>
    </submittedName>
</protein>
<dbReference type="Proteomes" id="UP000606786">
    <property type="component" value="Unassembled WGS sequence"/>
</dbReference>
<evidence type="ECO:0000259" key="11">
    <source>
        <dbReference type="PROSITE" id="PS50240"/>
    </source>
</evidence>
<feature type="compositionally biased region" description="Low complexity" evidence="9">
    <location>
        <begin position="141"/>
        <end position="168"/>
    </location>
</feature>
<dbReference type="KEGG" id="ccat:101449837"/>
<evidence type="ECO:0000256" key="6">
    <source>
        <dbReference type="ARBA" id="ARBA00022825"/>
    </source>
</evidence>
<accession>W8BQK3</accession>
<feature type="region of interest" description="Disordered" evidence="9">
    <location>
        <begin position="137"/>
        <end position="168"/>
    </location>
</feature>
<keyword evidence="7" id="KW-0865">Zymogen</keyword>
<gene>
    <name evidence="13" type="primary">GD</name>
    <name evidence="12" type="ORF">CCAP1982_LOCUS2009</name>
</gene>
<dbReference type="EMBL" id="CAJHJT010000001">
    <property type="protein sequence ID" value="CAD6993187.1"/>
    <property type="molecule type" value="Genomic_DNA"/>
</dbReference>
<evidence type="ECO:0000256" key="8">
    <source>
        <dbReference type="ARBA" id="ARBA00023157"/>
    </source>
</evidence>
<dbReference type="OrthoDB" id="6147874at2759"/>
<feature type="signal peptide" evidence="10">
    <location>
        <begin position="1"/>
        <end position="18"/>
    </location>
</feature>
<proteinExistence type="evidence at transcript level"/>
<dbReference type="Gene3D" id="2.40.10.10">
    <property type="entry name" value="Trypsin-like serine proteases"/>
    <property type="match status" value="2"/>
</dbReference>